<evidence type="ECO:0000256" key="6">
    <source>
        <dbReference type="ARBA" id="ARBA00023180"/>
    </source>
</evidence>
<sequence length="357" mass="39220">MVSSQFPPEPVGVNILKSKFYENVTISYKEASFIKYSTSAAFLSYLQTFICETTPDVRSYSGYVHLPPDTLVSREYPINMFFWFFESRVNPQDAPLAIWLNGGPGASSTTDTLGENGPCIVLGDSNSTQLNPWSWNNKVNMLYIDQPVQVGFSYDTLANGTFNILSTSLRPVISDFSVSSIPEQNDTLFLFGAFFKRGYAKVMVEGDIIRGGFLEILSSLLDCGVQAAFMYGDRDNIGNWMSGEKSSLAINLAISAGFASAGYANISTNATYSGRVVRQHGGLSFSRVFEAARGVPCYQPETAYRIFDRAIFHKDIATGQTSVAIDVEQMLKLAAGLAVVKDWVVVGYVQGNMTVLY</sequence>
<keyword evidence="6" id="KW-0325">Glycoprotein</keyword>
<dbReference type="SUPFAM" id="SSF53474">
    <property type="entry name" value="alpha/beta-Hydrolases"/>
    <property type="match status" value="2"/>
</dbReference>
<evidence type="ECO:0000256" key="1">
    <source>
        <dbReference type="ARBA" id="ARBA00009431"/>
    </source>
</evidence>
<comment type="caution">
    <text evidence="7">The sequence shown here is derived from an EMBL/GenBank/DDBJ whole genome shotgun (WGS) entry which is preliminary data.</text>
</comment>
<dbReference type="GO" id="GO:0004185">
    <property type="term" value="F:serine-type carboxypeptidase activity"/>
    <property type="evidence" value="ECO:0007669"/>
    <property type="project" value="InterPro"/>
</dbReference>
<proteinExistence type="inferred from homology"/>
<keyword evidence="4" id="KW-0732">Signal</keyword>
<dbReference type="OrthoDB" id="443318at2759"/>
<dbReference type="GO" id="GO:0000324">
    <property type="term" value="C:fungal-type vacuole"/>
    <property type="evidence" value="ECO:0007669"/>
    <property type="project" value="TreeGrafter"/>
</dbReference>
<dbReference type="PANTHER" id="PTHR11802:SF189">
    <property type="entry name" value="CARBOXYPEPTIDASE"/>
    <property type="match status" value="1"/>
</dbReference>
<keyword evidence="3" id="KW-0645">Protease</keyword>
<keyword evidence="8" id="KW-1185">Reference proteome</keyword>
<accession>A0A8H4W2D4</accession>
<reference evidence="7 8" key="1">
    <citation type="submission" date="2020-03" db="EMBL/GenBank/DDBJ databases">
        <title>Draft Genome Sequence of Cudoniella acicularis.</title>
        <authorList>
            <person name="Buettner E."/>
            <person name="Kellner H."/>
        </authorList>
    </citation>
    <scope>NUCLEOTIDE SEQUENCE [LARGE SCALE GENOMIC DNA]</scope>
    <source>
        <strain evidence="7 8">DSM 108380</strain>
    </source>
</reference>
<keyword evidence="2" id="KW-0121">Carboxypeptidase</keyword>
<keyword evidence="5" id="KW-0378">Hydrolase</keyword>
<evidence type="ECO:0000313" key="7">
    <source>
        <dbReference type="EMBL" id="KAF4629190.1"/>
    </source>
</evidence>
<name>A0A8H4W2D4_9HELO</name>
<dbReference type="AlphaFoldDB" id="A0A8H4W2D4"/>
<evidence type="ECO:0000256" key="3">
    <source>
        <dbReference type="ARBA" id="ARBA00022670"/>
    </source>
</evidence>
<dbReference type="Pfam" id="PF00450">
    <property type="entry name" value="Peptidase_S10"/>
    <property type="match status" value="2"/>
</dbReference>
<dbReference type="PANTHER" id="PTHR11802">
    <property type="entry name" value="SERINE PROTEASE FAMILY S10 SERINE CARBOXYPEPTIDASE"/>
    <property type="match status" value="1"/>
</dbReference>
<evidence type="ECO:0000256" key="5">
    <source>
        <dbReference type="ARBA" id="ARBA00022801"/>
    </source>
</evidence>
<evidence type="ECO:0000256" key="2">
    <source>
        <dbReference type="ARBA" id="ARBA00022645"/>
    </source>
</evidence>
<gene>
    <name evidence="7" type="ORF">G7Y89_g8959</name>
</gene>
<protein>
    <recommendedName>
        <fullName evidence="9">Alpha/beta-hydrolase</fullName>
    </recommendedName>
</protein>
<dbReference type="Gene3D" id="3.40.50.1820">
    <property type="entry name" value="alpha/beta hydrolase"/>
    <property type="match status" value="2"/>
</dbReference>
<comment type="similarity">
    <text evidence="1">Belongs to the peptidase S10 family.</text>
</comment>
<dbReference type="InterPro" id="IPR001563">
    <property type="entry name" value="Peptidase_S10"/>
</dbReference>
<dbReference type="GO" id="GO:0006508">
    <property type="term" value="P:proteolysis"/>
    <property type="evidence" value="ECO:0007669"/>
    <property type="project" value="UniProtKB-KW"/>
</dbReference>
<evidence type="ECO:0000313" key="8">
    <source>
        <dbReference type="Proteomes" id="UP000566819"/>
    </source>
</evidence>
<dbReference type="Proteomes" id="UP000566819">
    <property type="component" value="Unassembled WGS sequence"/>
</dbReference>
<evidence type="ECO:0000256" key="4">
    <source>
        <dbReference type="ARBA" id="ARBA00022729"/>
    </source>
</evidence>
<organism evidence="7 8">
    <name type="scientific">Cudoniella acicularis</name>
    <dbReference type="NCBI Taxonomy" id="354080"/>
    <lineage>
        <taxon>Eukaryota</taxon>
        <taxon>Fungi</taxon>
        <taxon>Dikarya</taxon>
        <taxon>Ascomycota</taxon>
        <taxon>Pezizomycotina</taxon>
        <taxon>Leotiomycetes</taxon>
        <taxon>Helotiales</taxon>
        <taxon>Tricladiaceae</taxon>
        <taxon>Cudoniella</taxon>
    </lineage>
</organism>
<dbReference type="EMBL" id="JAAMPI010000708">
    <property type="protein sequence ID" value="KAF4629190.1"/>
    <property type="molecule type" value="Genomic_DNA"/>
</dbReference>
<evidence type="ECO:0008006" key="9">
    <source>
        <dbReference type="Google" id="ProtNLM"/>
    </source>
</evidence>
<dbReference type="InterPro" id="IPR029058">
    <property type="entry name" value="AB_hydrolase_fold"/>
</dbReference>